<dbReference type="GO" id="GO:0006355">
    <property type="term" value="P:regulation of DNA-templated transcription"/>
    <property type="evidence" value="ECO:0007669"/>
    <property type="project" value="UniProtKB-ARBA"/>
</dbReference>
<gene>
    <name evidence="9" type="ORF">Pyn_26741</name>
</gene>
<dbReference type="FunFam" id="1.10.10.60:FF:000061">
    <property type="entry name" value="Trihelix transcription factor GT-2"/>
    <property type="match status" value="1"/>
</dbReference>
<keyword evidence="3" id="KW-0805">Transcription regulation</keyword>
<evidence type="ECO:0000256" key="5">
    <source>
        <dbReference type="ARBA" id="ARBA00023163"/>
    </source>
</evidence>
<evidence type="ECO:0000256" key="1">
    <source>
        <dbReference type="ARBA" id="ARBA00004123"/>
    </source>
</evidence>
<dbReference type="GO" id="GO:0003677">
    <property type="term" value="F:DNA binding"/>
    <property type="evidence" value="ECO:0007669"/>
    <property type="project" value="UniProtKB-KW"/>
</dbReference>
<proteinExistence type="predicted"/>
<dbReference type="Pfam" id="PF13837">
    <property type="entry name" value="Myb_DNA-bind_4"/>
    <property type="match status" value="1"/>
</dbReference>
<keyword evidence="5" id="KW-0804">Transcription</keyword>
<evidence type="ECO:0000256" key="7">
    <source>
        <dbReference type="SAM" id="MobiDB-lite"/>
    </source>
</evidence>
<accession>A0A314YK17</accession>
<feature type="domain" description="Myb/SANT-like DNA-binding" evidence="8">
    <location>
        <begin position="28"/>
        <end position="107"/>
    </location>
</feature>
<keyword evidence="4" id="KW-0238">DNA-binding</keyword>
<dbReference type="GO" id="GO:0005634">
    <property type="term" value="C:nucleus"/>
    <property type="evidence" value="ECO:0007669"/>
    <property type="project" value="UniProtKB-SubCell"/>
</dbReference>
<dbReference type="InterPro" id="IPR044822">
    <property type="entry name" value="Myb_DNA-bind_4"/>
</dbReference>
<feature type="region of interest" description="Disordered" evidence="7">
    <location>
        <begin position="109"/>
        <end position="131"/>
    </location>
</feature>
<dbReference type="CDD" id="cd12203">
    <property type="entry name" value="GT1"/>
    <property type="match status" value="1"/>
</dbReference>
<evidence type="ECO:0000256" key="6">
    <source>
        <dbReference type="ARBA" id="ARBA00023242"/>
    </source>
</evidence>
<dbReference type="PANTHER" id="PTHR21654:SF59">
    <property type="entry name" value="TRIHELIX TRANSCRIPTION FACTOR DF1"/>
    <property type="match status" value="1"/>
</dbReference>
<evidence type="ECO:0000259" key="8">
    <source>
        <dbReference type="Pfam" id="PF13837"/>
    </source>
</evidence>
<dbReference type="OrthoDB" id="691673at2759"/>
<keyword evidence="10" id="KW-1185">Reference proteome</keyword>
<dbReference type="AlphaFoldDB" id="A0A314YK17"/>
<keyword evidence="2" id="KW-0677">Repeat</keyword>
<evidence type="ECO:0000313" key="10">
    <source>
        <dbReference type="Proteomes" id="UP000250321"/>
    </source>
</evidence>
<comment type="subcellular location">
    <subcellularLocation>
        <location evidence="1">Nucleus</location>
    </subcellularLocation>
</comment>
<organism evidence="9 10">
    <name type="scientific">Prunus yedoensis var. nudiflora</name>
    <dbReference type="NCBI Taxonomy" id="2094558"/>
    <lineage>
        <taxon>Eukaryota</taxon>
        <taxon>Viridiplantae</taxon>
        <taxon>Streptophyta</taxon>
        <taxon>Embryophyta</taxon>
        <taxon>Tracheophyta</taxon>
        <taxon>Spermatophyta</taxon>
        <taxon>Magnoliopsida</taxon>
        <taxon>eudicotyledons</taxon>
        <taxon>Gunneridae</taxon>
        <taxon>Pentapetalae</taxon>
        <taxon>rosids</taxon>
        <taxon>fabids</taxon>
        <taxon>Rosales</taxon>
        <taxon>Rosaceae</taxon>
        <taxon>Amygdaloideae</taxon>
        <taxon>Amygdaleae</taxon>
        <taxon>Prunus</taxon>
    </lineage>
</organism>
<evidence type="ECO:0000256" key="4">
    <source>
        <dbReference type="ARBA" id="ARBA00023125"/>
    </source>
</evidence>
<dbReference type="Gene3D" id="1.10.10.60">
    <property type="entry name" value="Homeodomain-like"/>
    <property type="match status" value="1"/>
</dbReference>
<dbReference type="Proteomes" id="UP000250321">
    <property type="component" value="Unassembled WGS sequence"/>
</dbReference>
<protein>
    <submittedName>
        <fullName evidence="9">Trihelix transcription factor GT-2-like</fullName>
    </submittedName>
</protein>
<dbReference type="PANTHER" id="PTHR21654">
    <property type="entry name" value="FI21293P1"/>
    <property type="match status" value="1"/>
</dbReference>
<evidence type="ECO:0000256" key="2">
    <source>
        <dbReference type="ARBA" id="ARBA00022737"/>
    </source>
</evidence>
<reference evidence="9 10" key="1">
    <citation type="submission" date="2018-02" db="EMBL/GenBank/DDBJ databases">
        <title>Draft genome of wild Prunus yedoensis var. nudiflora.</title>
        <authorList>
            <person name="Baek S."/>
            <person name="Kim J.-H."/>
            <person name="Choi K."/>
            <person name="Kim G.-B."/>
            <person name="Cho A."/>
            <person name="Jang H."/>
            <person name="Shin C.-H."/>
            <person name="Yu H.-J."/>
            <person name="Mun J.-H."/>
        </authorList>
    </citation>
    <scope>NUCLEOTIDE SEQUENCE [LARGE SCALE GENOMIC DNA]</scope>
    <source>
        <strain evidence="10">cv. Jeju island</strain>
        <tissue evidence="9">Leaf</tissue>
    </source>
</reference>
<name>A0A314YK17_PRUYE</name>
<comment type="caution">
    <text evidence="9">The sequence shown here is derived from an EMBL/GenBank/DDBJ whole genome shotgun (WGS) entry which is preliminary data.</text>
</comment>
<feature type="compositionally biased region" description="Basic residues" evidence="7">
    <location>
        <begin position="117"/>
        <end position="126"/>
    </location>
</feature>
<sequence>MLPPQRLWRFPKVVEAMAVASVVARIRVRTLLEIRSDMDVAFRDASVKGPLWDEVSRKLAALGYHRSAKKCKEKFENVYKYHRRTKEGRTGKSEGKTYRFFDQLEALENQPSTPGTTHHHQAKPHHQSTMAAAAANNGKYYSIISCTTPYN</sequence>
<dbReference type="STRING" id="2094558.A0A314YK17"/>
<keyword evidence="6" id="KW-0539">Nucleus</keyword>
<dbReference type="EMBL" id="PJQY01000773">
    <property type="protein sequence ID" value="PQQ08002.1"/>
    <property type="molecule type" value="Genomic_DNA"/>
</dbReference>
<evidence type="ECO:0000313" key="9">
    <source>
        <dbReference type="EMBL" id="PQQ08002.1"/>
    </source>
</evidence>
<evidence type="ECO:0000256" key="3">
    <source>
        <dbReference type="ARBA" id="ARBA00023015"/>
    </source>
</evidence>